<dbReference type="SUPFAM" id="SSF56112">
    <property type="entry name" value="Protein kinase-like (PK-like)"/>
    <property type="match status" value="1"/>
</dbReference>
<protein>
    <submittedName>
        <fullName evidence="2">Phosphotransferase family protein</fullName>
    </submittedName>
</protein>
<dbReference type="Proteomes" id="UP000294947">
    <property type="component" value="Unassembled WGS sequence"/>
</dbReference>
<dbReference type="PANTHER" id="PTHR21310:SF40">
    <property type="entry name" value="AMINOGLYCOSIDE PHOSPHOTRANSFERASE DOMAIN-CONTAINING PROTEIN-RELATED"/>
    <property type="match status" value="1"/>
</dbReference>
<dbReference type="InterPro" id="IPR002575">
    <property type="entry name" value="Aminoglycoside_PTrfase"/>
</dbReference>
<sequence length="331" mass="36201">MDEAGLGTGPVTNVRPVGGGTQNLMYRFDRDRTGYVLRRGPRHLRPRTNDALRREMTVLQALRTTDVPHLRLVAACDDPQVLGDSVFYLMEPVDGVNALVDLAPAHLASSSLRHAMGLKIVDALLTLDAVDLGAVGLDGLGHSDGFLERQVGRWRDELAGYQQLGYRGNEIPGVNEVAEWLERYRPPASPPGLMHGDFHLGNVMFHRESADIVAIVDWEMCTVGDPLLDLGWLLAVWADPGETGDLMDSRLAEAGGVATPDELVARYAASGARSLEHLTWYRALACFKLGIVLEGTYARSLAGKATAALGSWMHTRTLKLFERANRLIEQA</sequence>
<dbReference type="InterPro" id="IPR011009">
    <property type="entry name" value="Kinase-like_dom_sf"/>
</dbReference>
<feature type="domain" description="Aminoglycoside phosphotransferase" evidence="1">
    <location>
        <begin position="14"/>
        <end position="242"/>
    </location>
</feature>
<reference evidence="2 3" key="1">
    <citation type="submission" date="2019-03" db="EMBL/GenBank/DDBJ databases">
        <title>Draft genome sequences of novel Actinobacteria.</title>
        <authorList>
            <person name="Sahin N."/>
            <person name="Ay H."/>
            <person name="Saygin H."/>
        </authorList>
    </citation>
    <scope>NUCLEOTIDE SEQUENCE [LARGE SCALE GENOMIC DNA]</scope>
    <source>
        <strain evidence="2 3">7K502</strain>
    </source>
</reference>
<keyword evidence="3" id="KW-1185">Reference proteome</keyword>
<dbReference type="GO" id="GO:0016740">
    <property type="term" value="F:transferase activity"/>
    <property type="evidence" value="ECO:0007669"/>
    <property type="project" value="UniProtKB-KW"/>
</dbReference>
<dbReference type="CDD" id="cd05154">
    <property type="entry name" value="ACAD10_11_N-like"/>
    <property type="match status" value="1"/>
</dbReference>
<evidence type="ECO:0000259" key="1">
    <source>
        <dbReference type="Pfam" id="PF01636"/>
    </source>
</evidence>
<dbReference type="Gene3D" id="3.90.1200.10">
    <property type="match status" value="1"/>
</dbReference>
<gene>
    <name evidence="2" type="ORF">E1288_44695</name>
</gene>
<comment type="caution">
    <text evidence="2">The sequence shown here is derived from an EMBL/GenBank/DDBJ whole genome shotgun (WGS) entry which is preliminary data.</text>
</comment>
<dbReference type="OrthoDB" id="3806873at2"/>
<dbReference type="Pfam" id="PF01636">
    <property type="entry name" value="APH"/>
    <property type="match status" value="1"/>
</dbReference>
<accession>A0A4R4XUD8</accession>
<dbReference type="EMBL" id="SMKW01000147">
    <property type="protein sequence ID" value="TDD34212.1"/>
    <property type="molecule type" value="Genomic_DNA"/>
</dbReference>
<dbReference type="Gene3D" id="3.30.200.20">
    <property type="entry name" value="Phosphorylase Kinase, domain 1"/>
    <property type="match status" value="1"/>
</dbReference>
<organism evidence="2 3">
    <name type="scientific">Saccharopolyspora elongata</name>
    <dbReference type="NCBI Taxonomy" id="2530387"/>
    <lineage>
        <taxon>Bacteria</taxon>
        <taxon>Bacillati</taxon>
        <taxon>Actinomycetota</taxon>
        <taxon>Actinomycetes</taxon>
        <taxon>Pseudonocardiales</taxon>
        <taxon>Pseudonocardiaceae</taxon>
        <taxon>Saccharopolyspora</taxon>
    </lineage>
</organism>
<evidence type="ECO:0000313" key="3">
    <source>
        <dbReference type="Proteomes" id="UP000294947"/>
    </source>
</evidence>
<keyword evidence="2" id="KW-0808">Transferase</keyword>
<dbReference type="AlphaFoldDB" id="A0A4R4XUD8"/>
<name>A0A4R4XUD8_9PSEU</name>
<dbReference type="InterPro" id="IPR051678">
    <property type="entry name" value="AGP_Transferase"/>
</dbReference>
<proteinExistence type="predicted"/>
<dbReference type="InterPro" id="IPR041726">
    <property type="entry name" value="ACAD10_11_N"/>
</dbReference>
<dbReference type="PANTHER" id="PTHR21310">
    <property type="entry name" value="AMINOGLYCOSIDE PHOSPHOTRANSFERASE-RELATED-RELATED"/>
    <property type="match status" value="1"/>
</dbReference>
<evidence type="ECO:0000313" key="2">
    <source>
        <dbReference type="EMBL" id="TDD34212.1"/>
    </source>
</evidence>